<keyword evidence="2" id="KW-0547">Nucleotide-binding</keyword>
<name>A0A1I5Y4V0_9BACI</name>
<evidence type="ECO:0000313" key="8">
    <source>
        <dbReference type="EMBL" id="SFQ39199.1"/>
    </source>
</evidence>
<dbReference type="Gene3D" id="3.40.50.300">
    <property type="entry name" value="P-loop containing nucleotide triphosphate hydrolases"/>
    <property type="match status" value="2"/>
</dbReference>
<dbReference type="PANTHER" id="PTHR10465:SF0">
    <property type="entry name" value="SARCALUMENIN"/>
    <property type="match status" value="1"/>
</dbReference>
<keyword evidence="6" id="KW-0175">Coiled coil</keyword>
<dbReference type="InterPro" id="IPR027417">
    <property type="entry name" value="P-loop_NTPase"/>
</dbReference>
<evidence type="ECO:0000256" key="4">
    <source>
        <dbReference type="ARBA" id="ARBA00023134"/>
    </source>
</evidence>
<dbReference type="GeneID" id="93709964"/>
<dbReference type="InterPro" id="IPR005225">
    <property type="entry name" value="Small_GTP-bd"/>
</dbReference>
<organism evidence="8 9">
    <name type="scientific">Priestia endophytica DSM 13796</name>
    <dbReference type="NCBI Taxonomy" id="1121089"/>
    <lineage>
        <taxon>Bacteria</taxon>
        <taxon>Bacillati</taxon>
        <taxon>Bacillota</taxon>
        <taxon>Bacilli</taxon>
        <taxon>Bacillales</taxon>
        <taxon>Bacillaceae</taxon>
        <taxon>Priestia</taxon>
    </lineage>
</organism>
<feature type="coiled-coil region" evidence="6">
    <location>
        <begin position="273"/>
        <end position="337"/>
    </location>
</feature>
<proteinExistence type="predicted"/>
<dbReference type="CDD" id="cd09912">
    <property type="entry name" value="DLP_2"/>
    <property type="match status" value="2"/>
</dbReference>
<dbReference type="InterPro" id="IPR045063">
    <property type="entry name" value="Dynamin_N"/>
</dbReference>
<keyword evidence="4" id="KW-0342">GTP-binding</keyword>
<evidence type="ECO:0000256" key="3">
    <source>
        <dbReference type="ARBA" id="ARBA00022801"/>
    </source>
</evidence>
<feature type="domain" description="Dynamin N-terminal" evidence="7">
    <location>
        <begin position="49"/>
        <end position="203"/>
    </location>
</feature>
<protein>
    <submittedName>
        <fullName evidence="8">Small GTP-binding protein domain-containing protein</fullName>
    </submittedName>
</protein>
<gene>
    <name evidence="8" type="ORF">SAMN02745910_01240</name>
</gene>
<keyword evidence="3" id="KW-0378">Hydrolase</keyword>
<dbReference type="Proteomes" id="UP000182762">
    <property type="component" value="Unassembled WGS sequence"/>
</dbReference>
<reference evidence="8 9" key="1">
    <citation type="submission" date="2016-10" db="EMBL/GenBank/DDBJ databases">
        <authorList>
            <person name="Varghese N."/>
            <person name="Submissions S."/>
        </authorList>
    </citation>
    <scope>NUCLEOTIDE SEQUENCE [LARGE SCALE GENOMIC DNA]</scope>
    <source>
        <strain evidence="8 9">DSM 13796</strain>
    </source>
</reference>
<comment type="caution">
    <text evidence="8">The sequence shown here is derived from an EMBL/GenBank/DDBJ whole genome shotgun (WGS) entry which is preliminary data.</text>
</comment>
<evidence type="ECO:0000256" key="1">
    <source>
        <dbReference type="ARBA" id="ARBA00004370"/>
    </source>
</evidence>
<dbReference type="InterPro" id="IPR027094">
    <property type="entry name" value="Mitofusin_fam"/>
</dbReference>
<comment type="subcellular location">
    <subcellularLocation>
        <location evidence="1">Membrane</location>
    </subcellularLocation>
</comment>
<dbReference type="SUPFAM" id="SSF52540">
    <property type="entry name" value="P-loop containing nucleoside triphosphate hydrolases"/>
    <property type="match status" value="2"/>
</dbReference>
<dbReference type="RefSeq" id="WP_061803668.1">
    <property type="nucleotide sequence ID" value="NZ_FOXX01000002.1"/>
</dbReference>
<evidence type="ECO:0000256" key="5">
    <source>
        <dbReference type="ARBA" id="ARBA00023136"/>
    </source>
</evidence>
<feature type="domain" description="Dynamin N-terminal" evidence="7">
    <location>
        <begin position="627"/>
        <end position="853"/>
    </location>
</feature>
<dbReference type="EMBL" id="FOXX01000002">
    <property type="protein sequence ID" value="SFQ39199.1"/>
    <property type="molecule type" value="Genomic_DNA"/>
</dbReference>
<dbReference type="NCBIfam" id="TIGR00231">
    <property type="entry name" value="small_GTP"/>
    <property type="match status" value="1"/>
</dbReference>
<keyword evidence="5" id="KW-0472">Membrane</keyword>
<dbReference type="Pfam" id="PF00350">
    <property type="entry name" value="Dynamin_N"/>
    <property type="match status" value="2"/>
</dbReference>
<dbReference type="PANTHER" id="PTHR10465">
    <property type="entry name" value="TRANSMEMBRANE GTPASE FZO1"/>
    <property type="match status" value="1"/>
</dbReference>
<evidence type="ECO:0000256" key="6">
    <source>
        <dbReference type="SAM" id="Coils"/>
    </source>
</evidence>
<accession>A0A1I5Y4V0</accession>
<sequence>MVMEKQQIERSLQKKLMTAYAFFQGREDKRRIEKIKDLGRKLEEKTFTVAFCGHFSAGKSTMINKLMNQELLPSSPIPTSANLVKVVKGAEHATVYYKHDAPVRYTAPYDFEAIKQFCRDGDAIKEIHLSTEKSTLPDHVELMDTPGIDSADDAHRVATESALHLVDVIFYVTDYNHVQSEVNFDFVKKLREQGKTVYLIVNQIDKHREEELTFEQFTHSVKTSFQNWQAEPNGMFFTSLKKEEHERNEFVLVKRTLQTMFQDYEDLLKNSVQNTLQALIEEYIKEVSDEKEEAKEELSLALEEMGTSEALPFRNMIQEMNKTLLEKEQELAAFEETIRKEISTLAENAQLIPYEVREKGREYLESIQPQFKVGFLFSKQKTKEVQKQRLHNFVEALREKTIAELVWHITPLLHKRMREEELFSEELVAKIEGYDLVITEDDIESIVKSDVGITNEYILTYSNDVSTFIKTKAKQKAYPILTHLKQMKEEQYKEWRNGQEEKLLQYEKAAKLKESVGHFLDRKQEDIIEARLIQRGERFQEELDWSLLIQYEEHPVIKEGLQAFQITKEMMPVEEEITESQESYSMEQTIVHLDKTVEALEPFPPLEKFILPLKKKMEALGQHSFTIALFGAFSAGKSSFANALIGQKLLPVSPNPTTATINKILPPTKEHKHETVRVHVKGEKEMFSDISASLHMFGINPSSLDEALDKIKELKITEKLEGKERLHYSFLQAVGRGYEEMKNHFDTVLTVSIEEFPSYVANEQKSCFVDEIELYYSCALTDMGITIVDTPGADSINARHTGVAFQYVKDADALLFVTYYNHAFSRADREFLIQLGRVKDIFTLDKMFFVINAADLAHDENELLDVKRYVYEQLLQYGIRKPRLYPLSSHRALESGVEDKQFNQFWTSFSHFIKEDLTTMVTESAYEIVERAYKALLDLKELSRKSKEEKRERLAHIEKVKQALHLTVQQLKFESEQKRIRQETEELVHYVKQRVMMRYYDFFKESFNPSVLKGTKKQEQEKLRGCLNELLEFLQFDFVQEIQATTLRLEAFSSKLIYGAHEVVLQRMKEIHDSFAPAPIPIPKAKEVTIYKPFEQQHDSYEKALSLYRNARAFFEGDEKKKMVDELKKPLLEEMDEAGIKQTDRFNIYYAQWIKDTLYHYQHEMNTNIEQHIYRLQKSLTTPVDIREIEKSEKELSAILTQSRYNKEDKQ</sequence>
<evidence type="ECO:0000256" key="2">
    <source>
        <dbReference type="ARBA" id="ARBA00022741"/>
    </source>
</evidence>
<evidence type="ECO:0000313" key="9">
    <source>
        <dbReference type="Proteomes" id="UP000182762"/>
    </source>
</evidence>
<evidence type="ECO:0000259" key="7">
    <source>
        <dbReference type="Pfam" id="PF00350"/>
    </source>
</evidence>
<keyword evidence="9" id="KW-1185">Reference proteome</keyword>